<protein>
    <submittedName>
        <fullName evidence="1">Uncharacterized protein</fullName>
    </submittedName>
</protein>
<dbReference type="AlphaFoldDB" id="A0A0L8ABK8"/>
<name>A0A0L8ABK8_9GAMM</name>
<sequence length="102" mass="11002">MHGCAAVPQGHAELLHFAVGLDDVEIIPARRWQDGAGAAIVSCVKRELMFELARLCYGTSHLHGIGSTGIDNAVALKCGPIFRGACFKAARIKQLWLTPRYG</sequence>
<dbReference type="Proteomes" id="UP000036890">
    <property type="component" value="Unassembled WGS sequence"/>
</dbReference>
<reference evidence="1 2" key="1">
    <citation type="journal article" date="2012" name="J. Bacteriol.">
        <title>Genome sequence of a novel nicotine-degrading strain, Pseudomonas geniculata N1.</title>
        <authorList>
            <person name="Tang H."/>
            <person name="Yu H."/>
            <person name="Tai C."/>
            <person name="Huang K."/>
            <person name="Liu Y."/>
            <person name="Wang L."/>
            <person name="Yao Y."/>
            <person name="Wu G."/>
            <person name="Xu P."/>
        </authorList>
    </citation>
    <scope>NUCLEOTIDE SEQUENCE [LARGE SCALE GENOMIC DNA]</scope>
    <source>
        <strain evidence="1 2">N1</strain>
    </source>
</reference>
<evidence type="ECO:0000313" key="2">
    <source>
        <dbReference type="Proteomes" id="UP000036890"/>
    </source>
</evidence>
<proteinExistence type="predicted"/>
<dbReference type="EMBL" id="AJLO02000016">
    <property type="protein sequence ID" value="KOE99762.1"/>
    <property type="molecule type" value="Genomic_DNA"/>
</dbReference>
<comment type="caution">
    <text evidence="1">The sequence shown here is derived from an EMBL/GenBank/DDBJ whole genome shotgun (WGS) entry which is preliminary data.</text>
</comment>
<evidence type="ECO:0000313" key="1">
    <source>
        <dbReference type="EMBL" id="KOE99762.1"/>
    </source>
</evidence>
<accession>A0A0L8ABK8</accession>
<organism evidence="1 2">
    <name type="scientific">Stenotrophomonas geniculata N1</name>
    <dbReference type="NCBI Taxonomy" id="1167641"/>
    <lineage>
        <taxon>Bacteria</taxon>
        <taxon>Pseudomonadati</taxon>
        <taxon>Pseudomonadota</taxon>
        <taxon>Gammaproteobacteria</taxon>
        <taxon>Lysobacterales</taxon>
        <taxon>Lysobacteraceae</taxon>
        <taxon>Stenotrophomonas</taxon>
    </lineage>
</organism>
<gene>
    <name evidence="1" type="ORF">W7K_07980</name>
</gene>